<evidence type="ECO:0000313" key="4">
    <source>
        <dbReference type="Proteomes" id="UP000307968"/>
    </source>
</evidence>
<dbReference type="EMBL" id="LR590463">
    <property type="protein sequence ID" value="VTP68183.1"/>
    <property type="molecule type" value="Genomic_DNA"/>
</dbReference>
<reference evidence="3 4" key="1">
    <citation type="submission" date="2019-05" db="EMBL/GenBank/DDBJ databases">
        <authorList>
            <consortium name="Pathogen Informatics"/>
        </authorList>
    </citation>
    <scope>NUCLEOTIDE SEQUENCE [LARGE SCALE GENOMIC DNA]</scope>
    <source>
        <strain evidence="3 4">NCTC12971</strain>
    </source>
</reference>
<feature type="compositionally biased region" description="Low complexity" evidence="1">
    <location>
        <begin position="67"/>
        <end position="100"/>
    </location>
</feature>
<dbReference type="AlphaFoldDB" id="A0A4V6JIG8"/>
<feature type="transmembrane region" description="Helical" evidence="2">
    <location>
        <begin position="38"/>
        <end position="58"/>
    </location>
</feature>
<evidence type="ECO:0000256" key="2">
    <source>
        <dbReference type="SAM" id="Phobius"/>
    </source>
</evidence>
<feature type="region of interest" description="Disordered" evidence="1">
    <location>
        <begin position="64"/>
        <end position="190"/>
    </location>
</feature>
<organism evidence="3 4">
    <name type="scientific">Serratia rubidaea</name>
    <name type="common">Serratia marinorubra</name>
    <dbReference type="NCBI Taxonomy" id="61652"/>
    <lineage>
        <taxon>Bacteria</taxon>
        <taxon>Pseudomonadati</taxon>
        <taxon>Pseudomonadota</taxon>
        <taxon>Gammaproteobacteria</taxon>
        <taxon>Enterobacterales</taxon>
        <taxon>Yersiniaceae</taxon>
        <taxon>Serratia</taxon>
    </lineage>
</organism>
<feature type="region of interest" description="Disordered" evidence="1">
    <location>
        <begin position="1"/>
        <end position="29"/>
    </location>
</feature>
<keyword evidence="2" id="KW-0812">Transmembrane</keyword>
<sequence>MDEFKPEDDLRPDSSDRPSSRSRKAAPGPRFAVSRQHLMIGIGILVLLLLIIGIGSALKAPTKHESAQQQGSQSGSARDINLSGSSSLTTTNNGVPGGTTDANDANGVNTTQPQQPQEISVPPISGTPTEAQPQPQQGGAQQRVDLPGNMKRRAVCTAGAGRCRHAGHDGQQLNAADGAGDGDGRSERAA</sequence>
<protein>
    <submittedName>
        <fullName evidence="3">Uncharacterized protein conserved in bacteria</fullName>
    </submittedName>
</protein>
<evidence type="ECO:0000256" key="1">
    <source>
        <dbReference type="SAM" id="MobiDB-lite"/>
    </source>
</evidence>
<name>A0A4V6JIG8_SERRU</name>
<keyword evidence="2" id="KW-1133">Transmembrane helix</keyword>
<feature type="compositionally biased region" description="Basic and acidic residues" evidence="1">
    <location>
        <begin position="7"/>
        <end position="19"/>
    </location>
</feature>
<feature type="compositionally biased region" description="Polar residues" evidence="1">
    <location>
        <begin position="101"/>
        <end position="118"/>
    </location>
</feature>
<accession>A0A4V6JIG8</accession>
<feature type="compositionally biased region" description="Low complexity" evidence="1">
    <location>
        <begin position="131"/>
        <end position="142"/>
    </location>
</feature>
<evidence type="ECO:0000313" key="3">
    <source>
        <dbReference type="EMBL" id="VTP68183.1"/>
    </source>
</evidence>
<proteinExistence type="predicted"/>
<keyword evidence="2" id="KW-0472">Membrane</keyword>
<dbReference type="Proteomes" id="UP000307968">
    <property type="component" value="Chromosome"/>
</dbReference>
<gene>
    <name evidence="3" type="ORF">NCTC12971_05493</name>
</gene>